<sequence length="133" mass="14817">MSETDDFLAEVMPRLRAAEIALHAGDPGPRGVLWSHEDPVSLFGAEINRVGWGELEPAFAWLASRFGECQALDYEIVAVDARGDLAYLVAIERVTALVNGEPVSYALRATTVFRREAGAWRVVHRHGDRYEQH</sequence>
<dbReference type="RefSeq" id="WP_203377148.1">
    <property type="nucleotide sequence ID" value="NZ_JAENHP010000004.1"/>
</dbReference>
<evidence type="ECO:0000259" key="1">
    <source>
        <dbReference type="Pfam" id="PF13474"/>
    </source>
</evidence>
<dbReference type="Pfam" id="PF13474">
    <property type="entry name" value="SnoaL_3"/>
    <property type="match status" value="1"/>
</dbReference>
<dbReference type="SUPFAM" id="SSF54427">
    <property type="entry name" value="NTF2-like"/>
    <property type="match status" value="1"/>
</dbReference>
<dbReference type="Proteomes" id="UP000632138">
    <property type="component" value="Unassembled WGS sequence"/>
</dbReference>
<name>A0ABS2ABG5_9ACTN</name>
<dbReference type="InterPro" id="IPR032710">
    <property type="entry name" value="NTF2-like_dom_sf"/>
</dbReference>
<feature type="domain" description="SnoaL-like" evidence="1">
    <location>
        <begin position="34"/>
        <end position="127"/>
    </location>
</feature>
<gene>
    <name evidence="2" type="ORF">JIG36_16510</name>
</gene>
<comment type="caution">
    <text evidence="2">The sequence shown here is derived from an EMBL/GenBank/DDBJ whole genome shotgun (WGS) entry which is preliminary data.</text>
</comment>
<reference evidence="2 3" key="1">
    <citation type="submission" date="2021-01" db="EMBL/GenBank/DDBJ databases">
        <title>Actinoplanes sp. nov. LDG1-06 isolated from lichen.</title>
        <authorList>
            <person name="Saeng-In P."/>
            <person name="Phongsopitanun W."/>
            <person name="Kanchanasin P."/>
            <person name="Yuki M."/>
            <person name="Kudo T."/>
            <person name="Ohkuma M."/>
            <person name="Tanasupawat S."/>
        </authorList>
    </citation>
    <scope>NUCLEOTIDE SEQUENCE [LARGE SCALE GENOMIC DNA]</scope>
    <source>
        <strain evidence="2 3">LDG1-06</strain>
    </source>
</reference>
<evidence type="ECO:0000313" key="3">
    <source>
        <dbReference type="Proteomes" id="UP000632138"/>
    </source>
</evidence>
<proteinExistence type="predicted"/>
<dbReference type="Gene3D" id="3.10.450.50">
    <property type="match status" value="1"/>
</dbReference>
<dbReference type="InterPro" id="IPR037401">
    <property type="entry name" value="SnoaL-like"/>
</dbReference>
<accession>A0ABS2ABG5</accession>
<dbReference type="EMBL" id="JAENHP010000004">
    <property type="protein sequence ID" value="MBM2617156.1"/>
    <property type="molecule type" value="Genomic_DNA"/>
</dbReference>
<organism evidence="2 3">
    <name type="scientific">Paractinoplanes ovalisporus</name>
    <dbReference type="NCBI Taxonomy" id="2810368"/>
    <lineage>
        <taxon>Bacteria</taxon>
        <taxon>Bacillati</taxon>
        <taxon>Actinomycetota</taxon>
        <taxon>Actinomycetes</taxon>
        <taxon>Micromonosporales</taxon>
        <taxon>Micromonosporaceae</taxon>
        <taxon>Paractinoplanes</taxon>
    </lineage>
</organism>
<evidence type="ECO:0000313" key="2">
    <source>
        <dbReference type="EMBL" id="MBM2617156.1"/>
    </source>
</evidence>
<protein>
    <submittedName>
        <fullName evidence="2">Nuclear transport factor 2 family protein</fullName>
    </submittedName>
</protein>
<keyword evidence="3" id="KW-1185">Reference proteome</keyword>